<dbReference type="Proteomes" id="UP001163105">
    <property type="component" value="Unassembled WGS sequence"/>
</dbReference>
<organism evidence="1 2">
    <name type="scientific">Purpureocillium lavendulum</name>
    <dbReference type="NCBI Taxonomy" id="1247861"/>
    <lineage>
        <taxon>Eukaryota</taxon>
        <taxon>Fungi</taxon>
        <taxon>Dikarya</taxon>
        <taxon>Ascomycota</taxon>
        <taxon>Pezizomycotina</taxon>
        <taxon>Sordariomycetes</taxon>
        <taxon>Hypocreomycetidae</taxon>
        <taxon>Hypocreales</taxon>
        <taxon>Ophiocordycipitaceae</taxon>
        <taxon>Purpureocillium</taxon>
    </lineage>
</organism>
<dbReference type="EMBL" id="JAQHRD010000016">
    <property type="protein sequence ID" value="KAJ6436798.1"/>
    <property type="molecule type" value="Genomic_DNA"/>
</dbReference>
<comment type="caution">
    <text evidence="1">The sequence shown here is derived from an EMBL/GenBank/DDBJ whole genome shotgun (WGS) entry which is preliminary data.</text>
</comment>
<dbReference type="AlphaFoldDB" id="A0AB34FBM8"/>
<reference evidence="1" key="1">
    <citation type="submission" date="2023-01" db="EMBL/GenBank/DDBJ databases">
        <title>The growth and conidiation of Purpureocillium lavendulum are regulated by nitrogen source and histone H3K14 acetylation.</title>
        <authorList>
            <person name="Tang P."/>
            <person name="Han J."/>
            <person name="Zhang C."/>
            <person name="Tang P."/>
            <person name="Qi F."/>
            <person name="Zhang K."/>
            <person name="Liang L."/>
        </authorList>
    </citation>
    <scope>NUCLEOTIDE SEQUENCE</scope>
    <source>
        <strain evidence="1">YMF1.00683</strain>
    </source>
</reference>
<sequence>MADFTGFITVEVLQPHRLVMSDQEKSILVVRRFERKLRQRYSTCKIVVPPNNFYNREGVHYTLKTRGSARASCT</sequence>
<evidence type="ECO:0000313" key="1">
    <source>
        <dbReference type="EMBL" id="KAJ6436798.1"/>
    </source>
</evidence>
<protein>
    <submittedName>
        <fullName evidence="1">Uncharacterized protein</fullName>
    </submittedName>
</protein>
<proteinExistence type="predicted"/>
<keyword evidence="2" id="KW-1185">Reference proteome</keyword>
<gene>
    <name evidence="1" type="ORF">O9K51_10565</name>
</gene>
<accession>A0AB34FBM8</accession>
<evidence type="ECO:0000313" key="2">
    <source>
        <dbReference type="Proteomes" id="UP001163105"/>
    </source>
</evidence>
<name>A0AB34FBM8_9HYPO</name>